<dbReference type="KEGG" id="ccp:CHC_T00008279001"/>
<dbReference type="EMBL" id="HG001661">
    <property type="protein sequence ID" value="CDF33890.1"/>
    <property type="molecule type" value="Genomic_DNA"/>
</dbReference>
<accession>R7Q8T9</accession>
<evidence type="ECO:0000313" key="2">
    <source>
        <dbReference type="Proteomes" id="UP000012073"/>
    </source>
</evidence>
<protein>
    <submittedName>
        <fullName evidence="1">3-oxoacyl-(Acyl-carrier protein) synthase</fullName>
    </submittedName>
</protein>
<keyword evidence="2" id="KW-1185">Reference proteome</keyword>
<dbReference type="Proteomes" id="UP000012073">
    <property type="component" value="Unassembled WGS sequence"/>
</dbReference>
<dbReference type="RefSeq" id="XP_005713709.1">
    <property type="nucleotide sequence ID" value="XM_005713652.1"/>
</dbReference>
<dbReference type="GeneID" id="17321434"/>
<reference evidence="2" key="1">
    <citation type="journal article" date="2013" name="Proc. Natl. Acad. Sci. U.S.A.">
        <title>Genome structure and metabolic features in the red seaweed Chondrus crispus shed light on evolution of the Archaeplastida.</title>
        <authorList>
            <person name="Collen J."/>
            <person name="Porcel B."/>
            <person name="Carre W."/>
            <person name="Ball S.G."/>
            <person name="Chaparro C."/>
            <person name="Tonon T."/>
            <person name="Barbeyron T."/>
            <person name="Michel G."/>
            <person name="Noel B."/>
            <person name="Valentin K."/>
            <person name="Elias M."/>
            <person name="Artiguenave F."/>
            <person name="Arun A."/>
            <person name="Aury J.M."/>
            <person name="Barbosa-Neto J.F."/>
            <person name="Bothwell J.H."/>
            <person name="Bouget F.Y."/>
            <person name="Brillet L."/>
            <person name="Cabello-Hurtado F."/>
            <person name="Capella-Gutierrez S."/>
            <person name="Charrier B."/>
            <person name="Cladiere L."/>
            <person name="Cock J.M."/>
            <person name="Coelho S.M."/>
            <person name="Colleoni C."/>
            <person name="Czjzek M."/>
            <person name="Da Silva C."/>
            <person name="Delage L."/>
            <person name="Denoeud F."/>
            <person name="Deschamps P."/>
            <person name="Dittami S.M."/>
            <person name="Gabaldon T."/>
            <person name="Gachon C.M."/>
            <person name="Groisillier A."/>
            <person name="Herve C."/>
            <person name="Jabbari K."/>
            <person name="Katinka M."/>
            <person name="Kloareg B."/>
            <person name="Kowalczyk N."/>
            <person name="Labadie K."/>
            <person name="Leblanc C."/>
            <person name="Lopez P.J."/>
            <person name="McLachlan D.H."/>
            <person name="Meslet-Cladiere L."/>
            <person name="Moustafa A."/>
            <person name="Nehr Z."/>
            <person name="Nyvall Collen P."/>
            <person name="Panaud O."/>
            <person name="Partensky F."/>
            <person name="Poulain J."/>
            <person name="Rensing S.A."/>
            <person name="Rousvoal S."/>
            <person name="Samson G."/>
            <person name="Symeonidi A."/>
            <person name="Weissenbach J."/>
            <person name="Zambounis A."/>
            <person name="Wincker P."/>
            <person name="Boyen C."/>
        </authorList>
    </citation>
    <scope>NUCLEOTIDE SEQUENCE [LARGE SCALE GENOMIC DNA]</scope>
    <source>
        <strain evidence="2">cv. Stackhouse</strain>
    </source>
</reference>
<gene>
    <name evidence="1" type="ORF">CHC_T00008279001</name>
</gene>
<dbReference type="AlphaFoldDB" id="R7Q8T9"/>
<sequence length="110" mass="12121">MVRCCTIAHARSVLMFLINKNRYWSTNLQGPVTRVESRASRKTAGDAQLPAAQAAQVADSGSGNLGIGRQCASLLDDKAKDAIWCRRSAFYDIQRRLACQGTKPHLIEFP</sequence>
<evidence type="ECO:0000313" key="1">
    <source>
        <dbReference type="EMBL" id="CDF33890.1"/>
    </source>
</evidence>
<organism evidence="1 2">
    <name type="scientific">Chondrus crispus</name>
    <name type="common">Carrageen Irish moss</name>
    <name type="synonym">Polymorpha crispa</name>
    <dbReference type="NCBI Taxonomy" id="2769"/>
    <lineage>
        <taxon>Eukaryota</taxon>
        <taxon>Rhodophyta</taxon>
        <taxon>Florideophyceae</taxon>
        <taxon>Rhodymeniophycidae</taxon>
        <taxon>Gigartinales</taxon>
        <taxon>Gigartinaceae</taxon>
        <taxon>Chondrus</taxon>
    </lineage>
</organism>
<proteinExistence type="predicted"/>
<dbReference type="Gramene" id="CDF33890">
    <property type="protein sequence ID" value="CDF33890"/>
    <property type="gene ID" value="CHC_T00008279001"/>
</dbReference>
<name>R7Q8T9_CHOCR</name>